<evidence type="ECO:0000256" key="1">
    <source>
        <dbReference type="ARBA" id="ARBA00022485"/>
    </source>
</evidence>
<reference evidence="8 9" key="1">
    <citation type="journal article" date="2016" name="Nat. Commun.">
        <title>Thousands of microbial genomes shed light on interconnected biogeochemical processes in an aquifer system.</title>
        <authorList>
            <person name="Anantharaman K."/>
            <person name="Brown C.T."/>
            <person name="Hug L.A."/>
            <person name="Sharon I."/>
            <person name="Castelle C.J."/>
            <person name="Probst A.J."/>
            <person name="Thomas B.C."/>
            <person name="Singh A."/>
            <person name="Wilkins M.J."/>
            <person name="Karaoz U."/>
            <person name="Brodie E.L."/>
            <person name="Williams K.H."/>
            <person name="Hubbard S.S."/>
            <person name="Banfield J.F."/>
        </authorList>
    </citation>
    <scope>NUCLEOTIDE SEQUENCE [LARGE SCALE GENOMIC DNA]</scope>
</reference>
<dbReference type="EMBL" id="MHCO01000020">
    <property type="protein sequence ID" value="OGY24241.1"/>
    <property type="molecule type" value="Genomic_DNA"/>
</dbReference>
<dbReference type="PANTHER" id="PTHR30352">
    <property type="entry name" value="PYRUVATE FORMATE-LYASE-ACTIVATING ENZYME"/>
    <property type="match status" value="1"/>
</dbReference>
<dbReference type="InterPro" id="IPR007197">
    <property type="entry name" value="rSAM"/>
</dbReference>
<keyword evidence="3 6" id="KW-0479">Metal-binding</keyword>
<evidence type="ECO:0000313" key="9">
    <source>
        <dbReference type="Proteomes" id="UP000178493"/>
    </source>
</evidence>
<dbReference type="InterPro" id="IPR006638">
    <property type="entry name" value="Elp3/MiaA/NifB-like_rSAM"/>
</dbReference>
<dbReference type="InterPro" id="IPR027596">
    <property type="entry name" value="AmmeMemoSam_rS"/>
</dbReference>
<feature type="binding site" evidence="6">
    <location>
        <position position="86"/>
    </location>
    <ligand>
        <name>[4Fe-4S] cluster</name>
        <dbReference type="ChEBI" id="CHEBI:49883"/>
        <note>4Fe-4S-S-AdoMet</note>
    </ligand>
</feature>
<dbReference type="GO" id="GO:0003824">
    <property type="term" value="F:catalytic activity"/>
    <property type="evidence" value="ECO:0007669"/>
    <property type="project" value="InterPro"/>
</dbReference>
<dbReference type="Pfam" id="PF04055">
    <property type="entry name" value="Radical_SAM"/>
    <property type="match status" value="1"/>
</dbReference>
<protein>
    <submittedName>
        <fullName evidence="8">AmmeMemoRadiSam system radical SAM enzyme</fullName>
    </submittedName>
</protein>
<keyword evidence="5 6" id="KW-0411">Iron-sulfur</keyword>
<dbReference type="SUPFAM" id="SSF102114">
    <property type="entry name" value="Radical SAM enzymes"/>
    <property type="match status" value="1"/>
</dbReference>
<dbReference type="Proteomes" id="UP000178493">
    <property type="component" value="Unassembled WGS sequence"/>
</dbReference>
<evidence type="ECO:0000256" key="2">
    <source>
        <dbReference type="ARBA" id="ARBA00022691"/>
    </source>
</evidence>
<evidence type="ECO:0000256" key="6">
    <source>
        <dbReference type="PIRSR" id="PIRSR004869-50"/>
    </source>
</evidence>
<dbReference type="InterPro" id="IPR016431">
    <property type="entry name" value="Pyrv-formate_lyase-activ_prd"/>
</dbReference>
<dbReference type="GO" id="GO:0046872">
    <property type="term" value="F:metal ion binding"/>
    <property type="evidence" value="ECO:0007669"/>
    <property type="project" value="UniProtKB-KW"/>
</dbReference>
<evidence type="ECO:0000256" key="5">
    <source>
        <dbReference type="ARBA" id="ARBA00023014"/>
    </source>
</evidence>
<feature type="domain" description="Radical SAM core" evidence="7">
    <location>
        <begin position="67"/>
        <end position="290"/>
    </location>
</feature>
<organism evidence="8 9">
    <name type="scientific">Candidatus Woykebacteria bacterium GWB1_45_5</name>
    <dbReference type="NCBI Taxonomy" id="1802592"/>
    <lineage>
        <taxon>Bacteria</taxon>
        <taxon>Candidatus Woykeibacteriota</taxon>
    </lineage>
</organism>
<dbReference type="InterPro" id="IPR058240">
    <property type="entry name" value="rSAM_sf"/>
</dbReference>
<comment type="caution">
    <text evidence="8">The sequence shown here is derived from an EMBL/GenBank/DDBJ whole genome shotgun (WGS) entry which is preliminary data.</text>
</comment>
<dbReference type="PANTHER" id="PTHR30352:SF5">
    <property type="entry name" value="PYRUVATE FORMATE-LYASE 1-ACTIVATING ENZYME"/>
    <property type="match status" value="1"/>
</dbReference>
<accession>A0A1G1W9E7</accession>
<evidence type="ECO:0000256" key="3">
    <source>
        <dbReference type="ARBA" id="ARBA00022723"/>
    </source>
</evidence>
<dbReference type="PROSITE" id="PS51918">
    <property type="entry name" value="RADICAL_SAM"/>
    <property type="match status" value="1"/>
</dbReference>
<keyword evidence="2 6" id="KW-0949">S-adenosyl-L-methionine</keyword>
<dbReference type="SMART" id="SM00729">
    <property type="entry name" value="Elp3"/>
    <property type="match status" value="1"/>
</dbReference>
<dbReference type="Gene3D" id="3.20.20.70">
    <property type="entry name" value="Aldolase class I"/>
    <property type="match status" value="1"/>
</dbReference>
<sequence>MKPALFWEKLPGNAVRCNLCNHFCHIQEGLIGACGVRQNKNGKLYSLNYGKIVTAHIDPVEKKPLYHFLPGTQIFSIATVGCNFRCLFCQNADISQAPKPQQREIFGEDYTPAQVVQKAIDNNCPSIAYTYTEPTIFFEFAYDCAKLANKKGLKNVYVSNGYMSTKALKMIAPYLDAINIDLKSFSPEFYRRISGGQLAPVLENIKLFHKLGILVELTTLIIPRYNDSEKELAQIAEFVASIDTKIPWHLSRFHPMYKMADLPPTPKKTLKRAYETGKKAGLDFVYVWAPPQDDEEFFEVGDTFCPKCGKLAIDRKGWIPNLVSVDERGRCKNCKRGLNLRLS</sequence>
<evidence type="ECO:0000259" key="7">
    <source>
        <dbReference type="PROSITE" id="PS51918"/>
    </source>
</evidence>
<gene>
    <name evidence="8" type="ORF">A2126_00715</name>
</gene>
<dbReference type="NCBIfam" id="TIGR04337">
    <property type="entry name" value="AmmeMemoSam_rS"/>
    <property type="match status" value="1"/>
</dbReference>
<keyword evidence="1" id="KW-0004">4Fe-4S</keyword>
<dbReference type="PIRSF" id="PIRSF004869">
    <property type="entry name" value="PflX_prd"/>
    <property type="match status" value="1"/>
</dbReference>
<dbReference type="GO" id="GO:0051539">
    <property type="term" value="F:4 iron, 4 sulfur cluster binding"/>
    <property type="evidence" value="ECO:0007669"/>
    <property type="project" value="UniProtKB-KW"/>
</dbReference>
<dbReference type="SFLD" id="SFLDS00029">
    <property type="entry name" value="Radical_SAM"/>
    <property type="match status" value="1"/>
</dbReference>
<name>A0A1G1W9E7_9BACT</name>
<dbReference type="CDD" id="cd01335">
    <property type="entry name" value="Radical_SAM"/>
    <property type="match status" value="1"/>
</dbReference>
<evidence type="ECO:0000256" key="4">
    <source>
        <dbReference type="ARBA" id="ARBA00023004"/>
    </source>
</evidence>
<proteinExistence type="predicted"/>
<comment type="cofactor">
    <cofactor evidence="6">
        <name>[4Fe-4S] cluster</name>
        <dbReference type="ChEBI" id="CHEBI:49883"/>
    </cofactor>
    <text evidence="6">Binds 1 [4Fe-4S] cluster. The cluster is coordinated with 3 cysteines and an exchangeable S-adenosyl-L-methionine.</text>
</comment>
<dbReference type="InterPro" id="IPR034457">
    <property type="entry name" value="Organic_radical-activating"/>
</dbReference>
<keyword evidence="4 6" id="KW-0408">Iron</keyword>
<evidence type="ECO:0000313" key="8">
    <source>
        <dbReference type="EMBL" id="OGY24241.1"/>
    </source>
</evidence>
<dbReference type="AlphaFoldDB" id="A0A1G1W9E7"/>
<feature type="binding site" evidence="6">
    <location>
        <position position="89"/>
    </location>
    <ligand>
        <name>[4Fe-4S] cluster</name>
        <dbReference type="ChEBI" id="CHEBI:49883"/>
        <note>4Fe-4S-S-AdoMet</note>
    </ligand>
</feature>
<dbReference type="InterPro" id="IPR013785">
    <property type="entry name" value="Aldolase_TIM"/>
</dbReference>
<feature type="binding site" evidence="6">
    <location>
        <position position="82"/>
    </location>
    <ligand>
        <name>[4Fe-4S] cluster</name>
        <dbReference type="ChEBI" id="CHEBI:49883"/>
        <note>4Fe-4S-S-AdoMet</note>
    </ligand>
</feature>
<dbReference type="SFLD" id="SFLDG01101">
    <property type="entry name" value="Uncharacterised_Radical_SAM_Su"/>
    <property type="match status" value="1"/>
</dbReference>